<dbReference type="WBParaSite" id="DME_0000200001-mRNA-1">
    <property type="protein sequence ID" value="DME_0000200001-mRNA-1"/>
    <property type="gene ID" value="DME_0000200001"/>
</dbReference>
<dbReference type="Proteomes" id="UP000274756">
    <property type="component" value="Unassembled WGS sequence"/>
</dbReference>
<keyword evidence="3" id="KW-1185">Reference proteome</keyword>
<organism evidence="2 4">
    <name type="scientific">Dracunculus medinensis</name>
    <name type="common">Guinea worm</name>
    <dbReference type="NCBI Taxonomy" id="318479"/>
    <lineage>
        <taxon>Eukaryota</taxon>
        <taxon>Metazoa</taxon>
        <taxon>Ecdysozoa</taxon>
        <taxon>Nematoda</taxon>
        <taxon>Chromadorea</taxon>
        <taxon>Rhabditida</taxon>
        <taxon>Spirurina</taxon>
        <taxon>Dracunculoidea</taxon>
        <taxon>Dracunculidae</taxon>
        <taxon>Dracunculus</taxon>
    </lineage>
</organism>
<protein>
    <submittedName>
        <fullName evidence="1 4">Uncharacterized protein</fullName>
    </submittedName>
</protein>
<accession>A0A0N4U588</accession>
<reference evidence="4" key="1">
    <citation type="submission" date="2017-02" db="UniProtKB">
        <authorList>
            <consortium name="WormBaseParasite"/>
        </authorList>
    </citation>
    <scope>IDENTIFICATION</scope>
</reference>
<dbReference type="Proteomes" id="UP000038040">
    <property type="component" value="Unplaced"/>
</dbReference>
<proteinExistence type="predicted"/>
<gene>
    <name evidence="1" type="ORF">DME_LOCUS6360</name>
</gene>
<reference evidence="1 3" key="2">
    <citation type="submission" date="2018-11" db="EMBL/GenBank/DDBJ databases">
        <authorList>
            <consortium name="Pathogen Informatics"/>
        </authorList>
    </citation>
    <scope>NUCLEOTIDE SEQUENCE [LARGE SCALE GENOMIC DNA]</scope>
</reference>
<dbReference type="OrthoDB" id="5848902at2759"/>
<evidence type="ECO:0000313" key="2">
    <source>
        <dbReference type="Proteomes" id="UP000038040"/>
    </source>
</evidence>
<dbReference type="AlphaFoldDB" id="A0A0N4U588"/>
<evidence type="ECO:0000313" key="3">
    <source>
        <dbReference type="Proteomes" id="UP000274756"/>
    </source>
</evidence>
<evidence type="ECO:0000313" key="4">
    <source>
        <dbReference type="WBParaSite" id="DME_0000200001-mRNA-1"/>
    </source>
</evidence>
<sequence>MNVRKRIAQQAYDCEIGESNAYICNNLSKLTFILESNPLQSLSEETKTLLRLNNRRKLNDEDIEIVINYFLKNYVEQLMYLMNLFCK</sequence>
<name>A0A0N4U588_DRAME</name>
<dbReference type="EMBL" id="UYYG01001155">
    <property type="protein sequence ID" value="VDN56387.1"/>
    <property type="molecule type" value="Genomic_DNA"/>
</dbReference>
<evidence type="ECO:0000313" key="1">
    <source>
        <dbReference type="EMBL" id="VDN56387.1"/>
    </source>
</evidence>